<name>A0A368FAN6_ANCCA</name>
<dbReference type="AlphaFoldDB" id="A0A368FAN6"/>
<evidence type="ECO:0000313" key="3">
    <source>
        <dbReference type="Proteomes" id="UP000252519"/>
    </source>
</evidence>
<protein>
    <submittedName>
        <fullName evidence="2">Uncharacterized protein</fullName>
    </submittedName>
</protein>
<reference evidence="2 3" key="1">
    <citation type="submission" date="2014-10" db="EMBL/GenBank/DDBJ databases">
        <title>Draft genome of the hookworm Ancylostoma caninum.</title>
        <authorList>
            <person name="Mitreva M."/>
        </authorList>
    </citation>
    <scope>NUCLEOTIDE SEQUENCE [LARGE SCALE GENOMIC DNA]</scope>
    <source>
        <strain evidence="2 3">Baltimore</strain>
    </source>
</reference>
<sequence>MTKFLTFRVFKLVGAVLVLKNKEIMKGASQGQLGQIVRYYFCDNASNMRQIEEGSEALVIAQHKYWFEHHKYASRAPEQLANTVPSKTWIILIVGLFDWLSLC</sequence>
<evidence type="ECO:0000313" key="2">
    <source>
        <dbReference type="EMBL" id="RCN28678.1"/>
    </source>
</evidence>
<organism evidence="2 3">
    <name type="scientific">Ancylostoma caninum</name>
    <name type="common">Dog hookworm</name>
    <dbReference type="NCBI Taxonomy" id="29170"/>
    <lineage>
        <taxon>Eukaryota</taxon>
        <taxon>Metazoa</taxon>
        <taxon>Ecdysozoa</taxon>
        <taxon>Nematoda</taxon>
        <taxon>Chromadorea</taxon>
        <taxon>Rhabditida</taxon>
        <taxon>Rhabditina</taxon>
        <taxon>Rhabditomorpha</taxon>
        <taxon>Strongyloidea</taxon>
        <taxon>Ancylostomatidae</taxon>
        <taxon>Ancylostomatinae</taxon>
        <taxon>Ancylostoma</taxon>
    </lineage>
</organism>
<feature type="chain" id="PRO_5017066482" evidence="1">
    <location>
        <begin position="16"/>
        <end position="103"/>
    </location>
</feature>
<accession>A0A368FAN6</accession>
<dbReference type="Proteomes" id="UP000252519">
    <property type="component" value="Unassembled WGS sequence"/>
</dbReference>
<keyword evidence="1" id="KW-0732">Signal</keyword>
<feature type="signal peptide" evidence="1">
    <location>
        <begin position="1"/>
        <end position="15"/>
    </location>
</feature>
<dbReference type="EMBL" id="JOJR01002410">
    <property type="protein sequence ID" value="RCN28678.1"/>
    <property type="molecule type" value="Genomic_DNA"/>
</dbReference>
<comment type="caution">
    <text evidence="2">The sequence shown here is derived from an EMBL/GenBank/DDBJ whole genome shotgun (WGS) entry which is preliminary data.</text>
</comment>
<gene>
    <name evidence="2" type="ORF">ANCCAN_25577</name>
</gene>
<keyword evidence="3" id="KW-1185">Reference proteome</keyword>
<evidence type="ECO:0000256" key="1">
    <source>
        <dbReference type="SAM" id="SignalP"/>
    </source>
</evidence>
<proteinExistence type="predicted"/>